<dbReference type="InterPro" id="IPR041664">
    <property type="entry name" value="AAA_16"/>
</dbReference>
<dbReference type="InterPro" id="IPR027417">
    <property type="entry name" value="P-loop_NTPase"/>
</dbReference>
<dbReference type="GO" id="GO:0003677">
    <property type="term" value="F:DNA binding"/>
    <property type="evidence" value="ECO:0007669"/>
    <property type="project" value="UniProtKB-KW"/>
</dbReference>
<dbReference type="AlphaFoldDB" id="A0A3N1D2K1"/>
<name>A0A3N1D2K1_9ACTN</name>
<dbReference type="SUPFAM" id="SSF46894">
    <property type="entry name" value="C-terminal effector domain of the bipartite response regulators"/>
    <property type="match status" value="1"/>
</dbReference>
<sequence length="911" mass="94770">MVTEMRECAGGTVVPVLSAEQEALPLRGREIEVGLLSGLIDSLARGEGGAVLVEGPSGSGRTRLLAEARAMARAAGVSWCQGEPGPDRRPVPLRSLVDALRAAGPARRDVPAYWWWTPRRVRDTLARRAGQGPLAVCIDDIEQCDPMTLSALPALLRGLSEHPVLWVLATGTAPGGPVPALARVGAACGQRIGLGPLSDADALGVAADVLREEPDEAVTRVVRRAQGVPQFIVEMVRGMEEEGFTLRAGAAEAVPRRMRVLVRHRLGRLSPSVCEGVQAASVLDGDFSAEELGELAGMSASGPAVAAEAVAAGILTGTNRRLGFCHDLVREAISADLPAPLRRCLRRQAVDVRLMRGGSPVDVAAVLAETALPGDHRAVALLREAAASLAATDPAEASELSRGALRLAGPESPQTAEIIGETMELLWRGGRTGEARKLAEDALSGFLTSAAEARIRLELGRQAGPMSATEAVRQCRIGLSLPDLPSGLRARLTAAEALHLNRMGDVPGALAAAARVVSGPMTDAVVLAVRAGAESSRLNQGAAFAYLDRADSLGLPDPAEACGRAFLLSAVGRTDSALREAGAGLAAAARNGQTTAARLWSMTRARLLLDAGRLTEAVTASESALASAGDLGAGDFAATTARYARARAALRLADTDGPGRCVAEGARMEGAGNPVVRQAGAWLAALAADAEGAPARAAELARRAWDGTAGPGAPPDPADLAVLARIALRGAMPDLAAEAATRAAVLDDGFPLLRGVAFHTRGLVTGAPDLLAHAAGLLADTDRPLVRACAAEDAGRVLKSDPAARGHLETALRLYDQCGADRDAARVRRRLRALGVRPPVRETDGEARWGLTATEVRIARLVAQGATNRRIAERLFLSSNTVGTHLRHIFVKWGIGSRVDLARLVHAHETA</sequence>
<dbReference type="InterPro" id="IPR036388">
    <property type="entry name" value="WH-like_DNA-bd_sf"/>
</dbReference>
<reference evidence="4 5" key="1">
    <citation type="submission" date="2018-11" db="EMBL/GenBank/DDBJ databases">
        <title>Sequencing the genomes of 1000 actinobacteria strains.</title>
        <authorList>
            <person name="Klenk H.-P."/>
        </authorList>
    </citation>
    <scope>NUCLEOTIDE SEQUENCE [LARGE SCALE GENOMIC DNA]</scope>
    <source>
        <strain evidence="4 5">DSM 44254</strain>
    </source>
</reference>
<evidence type="ECO:0000313" key="5">
    <source>
        <dbReference type="Proteomes" id="UP000272400"/>
    </source>
</evidence>
<comment type="caution">
    <text evidence="4">The sequence shown here is derived from an EMBL/GenBank/DDBJ whole genome shotgun (WGS) entry which is preliminary data.</text>
</comment>
<evidence type="ECO:0000313" key="4">
    <source>
        <dbReference type="EMBL" id="ROO87751.1"/>
    </source>
</evidence>
<dbReference type="EMBL" id="RJKE01000001">
    <property type="protein sequence ID" value="ROO87751.1"/>
    <property type="molecule type" value="Genomic_DNA"/>
</dbReference>
<keyword evidence="5" id="KW-1185">Reference proteome</keyword>
<evidence type="ECO:0000256" key="1">
    <source>
        <dbReference type="ARBA" id="ARBA00022741"/>
    </source>
</evidence>
<keyword evidence="4" id="KW-0238">DNA-binding</keyword>
<dbReference type="SMART" id="SM00421">
    <property type="entry name" value="HTH_LUXR"/>
    <property type="match status" value="1"/>
</dbReference>
<dbReference type="GO" id="GO:0004016">
    <property type="term" value="F:adenylate cyclase activity"/>
    <property type="evidence" value="ECO:0007669"/>
    <property type="project" value="TreeGrafter"/>
</dbReference>
<gene>
    <name evidence="4" type="ORF">EDD29_5387</name>
</gene>
<dbReference type="SUPFAM" id="SSF52540">
    <property type="entry name" value="P-loop containing nucleoside triphosphate hydrolases"/>
    <property type="match status" value="1"/>
</dbReference>
<organism evidence="4 5">
    <name type="scientific">Actinocorallia herbida</name>
    <dbReference type="NCBI Taxonomy" id="58109"/>
    <lineage>
        <taxon>Bacteria</taxon>
        <taxon>Bacillati</taxon>
        <taxon>Actinomycetota</taxon>
        <taxon>Actinomycetes</taxon>
        <taxon>Streptosporangiales</taxon>
        <taxon>Thermomonosporaceae</taxon>
        <taxon>Actinocorallia</taxon>
    </lineage>
</organism>
<dbReference type="PRINTS" id="PR00038">
    <property type="entry name" value="HTHLUXR"/>
</dbReference>
<proteinExistence type="predicted"/>
<protein>
    <submittedName>
        <fullName evidence="4">DNA-binding NarL/FixJ family response regulator</fullName>
    </submittedName>
</protein>
<keyword evidence="1" id="KW-0547">Nucleotide-binding</keyword>
<feature type="domain" description="HTH luxR-type" evidence="3">
    <location>
        <begin position="844"/>
        <end position="909"/>
    </location>
</feature>
<dbReference type="GO" id="GO:0005737">
    <property type="term" value="C:cytoplasm"/>
    <property type="evidence" value="ECO:0007669"/>
    <property type="project" value="TreeGrafter"/>
</dbReference>
<dbReference type="PANTHER" id="PTHR16305:SF35">
    <property type="entry name" value="TRANSCRIPTIONAL ACTIVATOR DOMAIN"/>
    <property type="match status" value="1"/>
</dbReference>
<keyword evidence="2" id="KW-0067">ATP-binding</keyword>
<dbReference type="PROSITE" id="PS50043">
    <property type="entry name" value="HTH_LUXR_2"/>
    <property type="match status" value="1"/>
</dbReference>
<dbReference type="Gene3D" id="1.10.10.10">
    <property type="entry name" value="Winged helix-like DNA-binding domain superfamily/Winged helix DNA-binding domain"/>
    <property type="match status" value="1"/>
</dbReference>
<dbReference type="GO" id="GO:0006355">
    <property type="term" value="P:regulation of DNA-templated transcription"/>
    <property type="evidence" value="ECO:0007669"/>
    <property type="project" value="InterPro"/>
</dbReference>
<dbReference type="GO" id="GO:0005524">
    <property type="term" value="F:ATP binding"/>
    <property type="evidence" value="ECO:0007669"/>
    <property type="project" value="UniProtKB-KW"/>
</dbReference>
<dbReference type="PANTHER" id="PTHR16305">
    <property type="entry name" value="TESTICULAR SOLUBLE ADENYLYL CYCLASE"/>
    <property type="match status" value="1"/>
</dbReference>
<dbReference type="Pfam" id="PF13191">
    <property type="entry name" value="AAA_16"/>
    <property type="match status" value="1"/>
</dbReference>
<evidence type="ECO:0000256" key="2">
    <source>
        <dbReference type="ARBA" id="ARBA00022840"/>
    </source>
</evidence>
<evidence type="ECO:0000259" key="3">
    <source>
        <dbReference type="PROSITE" id="PS50043"/>
    </source>
</evidence>
<dbReference type="InterPro" id="IPR016032">
    <property type="entry name" value="Sig_transdc_resp-reg_C-effctor"/>
</dbReference>
<dbReference type="Proteomes" id="UP000272400">
    <property type="component" value="Unassembled WGS sequence"/>
</dbReference>
<accession>A0A3N1D2K1</accession>
<dbReference type="InterPro" id="IPR000792">
    <property type="entry name" value="Tscrpt_reg_LuxR_C"/>
</dbReference>
<dbReference type="Pfam" id="PF00196">
    <property type="entry name" value="GerE"/>
    <property type="match status" value="1"/>
</dbReference>
<dbReference type="PROSITE" id="PS00622">
    <property type="entry name" value="HTH_LUXR_1"/>
    <property type="match status" value="1"/>
</dbReference>
<dbReference type="CDD" id="cd06170">
    <property type="entry name" value="LuxR_C_like"/>
    <property type="match status" value="1"/>
</dbReference>